<keyword evidence="2" id="KW-0812">Transmembrane</keyword>
<evidence type="ECO:0000256" key="2">
    <source>
        <dbReference type="SAM" id="Phobius"/>
    </source>
</evidence>
<proteinExistence type="predicted"/>
<reference evidence="3 4" key="1">
    <citation type="journal article" date="2015" name="Nature">
        <title>rRNA introns, odd ribosomes, and small enigmatic genomes across a large radiation of phyla.</title>
        <authorList>
            <person name="Brown C.T."/>
            <person name="Hug L.A."/>
            <person name="Thomas B.C."/>
            <person name="Sharon I."/>
            <person name="Castelle C.J."/>
            <person name="Singh A."/>
            <person name="Wilkins M.J."/>
            <person name="Williams K.H."/>
            <person name="Banfield J.F."/>
        </authorList>
    </citation>
    <scope>NUCLEOTIDE SEQUENCE [LARGE SCALE GENOMIC DNA]</scope>
</reference>
<evidence type="ECO:0000256" key="1">
    <source>
        <dbReference type="ARBA" id="ARBA00022801"/>
    </source>
</evidence>
<keyword evidence="1" id="KW-0378">Hydrolase</keyword>
<dbReference type="Pfam" id="PF04203">
    <property type="entry name" value="Sortase"/>
    <property type="match status" value="1"/>
</dbReference>
<evidence type="ECO:0000313" key="3">
    <source>
        <dbReference type="EMBL" id="KKR83826.1"/>
    </source>
</evidence>
<organism evidence="3 4">
    <name type="scientific">Candidatus Daviesbacteria bacterium GW2011_GWA2_40_9</name>
    <dbReference type="NCBI Taxonomy" id="1618424"/>
    <lineage>
        <taxon>Bacteria</taxon>
        <taxon>Candidatus Daviesiibacteriota</taxon>
    </lineage>
</organism>
<feature type="transmembrane region" description="Helical" evidence="2">
    <location>
        <begin position="9"/>
        <end position="29"/>
    </location>
</feature>
<evidence type="ECO:0000313" key="4">
    <source>
        <dbReference type="Proteomes" id="UP000034601"/>
    </source>
</evidence>
<dbReference type="Gene3D" id="2.40.260.10">
    <property type="entry name" value="Sortase"/>
    <property type="match status" value="1"/>
</dbReference>
<dbReference type="NCBIfam" id="TIGR01076">
    <property type="entry name" value="sortase_fam"/>
    <property type="match status" value="1"/>
</dbReference>
<sequence>MINLNRTSLILKLLPAYLLVVLMIGYFVIQTRSFWGGRQSQINERLGFLSLSESRKPSLPQTNYLLGDPSAIEVPAVGIKANIKPGKYNLNTKVWDISPVDAYFAEVTSRPNNFSGNTLIYAHNTDNLFGSLKRIKIGDKVLIYTKNNLIFEYRYREYEEVAPENMEIFRYQGKPQLTLMTCSGFLNSKRRLMYFDFLKVI</sequence>
<dbReference type="InterPro" id="IPR005754">
    <property type="entry name" value="Sortase"/>
</dbReference>
<accession>A0A0G0U984</accession>
<dbReference type="CDD" id="cd00004">
    <property type="entry name" value="Sortase"/>
    <property type="match status" value="1"/>
</dbReference>
<dbReference type="AlphaFoldDB" id="A0A0G0U984"/>
<gene>
    <name evidence="3" type="ORF">UU29_C0001G0046</name>
</gene>
<evidence type="ECO:0008006" key="5">
    <source>
        <dbReference type="Google" id="ProtNLM"/>
    </source>
</evidence>
<keyword evidence="2" id="KW-1133">Transmembrane helix</keyword>
<dbReference type="SUPFAM" id="SSF63817">
    <property type="entry name" value="Sortase"/>
    <property type="match status" value="1"/>
</dbReference>
<dbReference type="GO" id="GO:0016787">
    <property type="term" value="F:hydrolase activity"/>
    <property type="evidence" value="ECO:0007669"/>
    <property type="project" value="UniProtKB-KW"/>
</dbReference>
<dbReference type="EMBL" id="LCAB01000001">
    <property type="protein sequence ID" value="KKR83826.1"/>
    <property type="molecule type" value="Genomic_DNA"/>
</dbReference>
<protein>
    <recommendedName>
        <fullName evidence="5">Sortase family protein</fullName>
    </recommendedName>
</protein>
<keyword evidence="2" id="KW-0472">Membrane</keyword>
<name>A0A0G0U984_9BACT</name>
<dbReference type="Proteomes" id="UP000034601">
    <property type="component" value="Unassembled WGS sequence"/>
</dbReference>
<comment type="caution">
    <text evidence="3">The sequence shown here is derived from an EMBL/GenBank/DDBJ whole genome shotgun (WGS) entry which is preliminary data.</text>
</comment>
<dbReference type="InterPro" id="IPR023365">
    <property type="entry name" value="Sortase_dom-sf"/>
</dbReference>